<dbReference type="Pfam" id="PF04493">
    <property type="entry name" value="Endonuclease_5"/>
    <property type="match status" value="2"/>
</dbReference>
<sequence>MGRGEQEILREKLMTEDNFTWKLLSTQDKGEGSKEKEDEWLRYIGGVDVSFSNDDSSMACGTLVVLDFNTLKVVYEDFSLVTLHVPYVPGFLAFREAPVLVEILDKMKRNGNPFYPQLLMVDGNGILHPRGKLFFPLSLHHLLFMWKLTKPLTCAGFGLACHIGVVADLPTIGIGKNLHHVDGLDQSKVRELLGAKENSSKDLITLVGSSGHIWGAAMRSTKASVKPIYISSGHRISLQTAIRIVQMTCKYRVPEPVRQADIRSRDYIRKLEMNAKRKNRFA</sequence>
<dbReference type="GO" id="GO:0005730">
    <property type="term" value="C:nucleolus"/>
    <property type="evidence" value="ECO:0007669"/>
    <property type="project" value="TreeGrafter"/>
</dbReference>
<accession>L0P106</accession>
<evidence type="ECO:0000256" key="5">
    <source>
        <dbReference type="ARBA" id="ARBA00022801"/>
    </source>
</evidence>
<dbReference type="InterPro" id="IPR007581">
    <property type="entry name" value="Endonuclease-V"/>
</dbReference>
<dbReference type="FunFam" id="3.30.2170.10:FF:000005">
    <property type="entry name" value="Predicted protein"/>
    <property type="match status" value="1"/>
</dbReference>
<evidence type="ECO:0000256" key="3">
    <source>
        <dbReference type="ARBA" id="ARBA00022722"/>
    </source>
</evidence>
<keyword evidence="4 6" id="KW-0255">Endonuclease</keyword>
<keyword evidence="5" id="KW-0378">Hydrolase</keyword>
<dbReference type="GO" id="GO:0006281">
    <property type="term" value="P:DNA repair"/>
    <property type="evidence" value="ECO:0007669"/>
    <property type="project" value="InterPro"/>
</dbReference>
<comment type="subcellular location">
    <subcellularLocation>
        <location evidence="1">Cytoplasm</location>
    </subcellularLocation>
</comment>
<organism evidence="6">
    <name type="scientific">Lupinus angustifolius</name>
    <name type="common">Narrow-leaved blue lupine</name>
    <dbReference type="NCBI Taxonomy" id="3871"/>
    <lineage>
        <taxon>Eukaryota</taxon>
        <taxon>Viridiplantae</taxon>
        <taxon>Streptophyta</taxon>
        <taxon>Embryophyta</taxon>
        <taxon>Tracheophyta</taxon>
        <taxon>Spermatophyta</taxon>
        <taxon>Magnoliopsida</taxon>
        <taxon>eudicotyledons</taxon>
        <taxon>Gunneridae</taxon>
        <taxon>Pentapetalae</taxon>
        <taxon>rosids</taxon>
        <taxon>fabids</taxon>
        <taxon>Fabales</taxon>
        <taxon>Fabaceae</taxon>
        <taxon>Papilionoideae</taxon>
        <taxon>50 kb inversion clade</taxon>
        <taxon>genistoids sensu lato</taxon>
        <taxon>core genistoids</taxon>
        <taxon>Genisteae</taxon>
        <taxon>Lupinus</taxon>
    </lineage>
</organism>
<dbReference type="PANTHER" id="PTHR28511">
    <property type="entry name" value="ENDONUCLEASE V"/>
    <property type="match status" value="1"/>
</dbReference>
<evidence type="ECO:0000256" key="4">
    <source>
        <dbReference type="ARBA" id="ARBA00022759"/>
    </source>
</evidence>
<dbReference type="GO" id="GO:0005737">
    <property type="term" value="C:cytoplasm"/>
    <property type="evidence" value="ECO:0007669"/>
    <property type="project" value="UniProtKB-SubCell"/>
</dbReference>
<name>L0P106_LUPAN</name>
<dbReference type="CDD" id="cd06559">
    <property type="entry name" value="Endonuclease_V"/>
    <property type="match status" value="1"/>
</dbReference>
<dbReference type="GO" id="GO:0016891">
    <property type="term" value="F:RNA endonuclease activity producing 5'-phosphomonoesters, hydrolytic mechanism"/>
    <property type="evidence" value="ECO:0007669"/>
    <property type="project" value="TreeGrafter"/>
</dbReference>
<reference evidence="6" key="1">
    <citation type="journal article" date="2013" name="BMC Genomics">
        <title>Comparative genomics of Lupinus angustifolius gene-rich regions: BAC library exploration, genetic mapping and cytogenetics.</title>
        <authorList>
            <person name="Ksiazkiewicz M."/>
            <person name="Wyrwa K."/>
            <person name="Szczepaniak A."/>
            <person name="Rychel S."/>
            <person name="Majcherkiewicz K."/>
            <person name="Przysiecka L."/>
            <person name="Karlowski W."/>
            <person name="Wolko B."/>
            <person name="Naganowska B."/>
        </authorList>
    </citation>
    <scope>NUCLEOTIDE SEQUENCE</scope>
</reference>
<keyword evidence="3" id="KW-0540">Nuclease</keyword>
<dbReference type="EMBL" id="HE804811">
    <property type="protein sequence ID" value="CCH47220.1"/>
    <property type="molecule type" value="Genomic_DNA"/>
</dbReference>
<proteinExistence type="predicted"/>
<evidence type="ECO:0000256" key="2">
    <source>
        <dbReference type="ARBA" id="ARBA00022490"/>
    </source>
</evidence>
<dbReference type="Gene3D" id="3.30.2170.10">
    <property type="entry name" value="archaeoglobus fulgidus dsm 4304 superfamily"/>
    <property type="match status" value="1"/>
</dbReference>
<protein>
    <submittedName>
        <fullName evidence="6">Similar to endonuclease V</fullName>
    </submittedName>
</protein>
<keyword evidence="2" id="KW-0963">Cytoplasm</keyword>
<dbReference type="AlphaFoldDB" id="L0P106"/>
<evidence type="ECO:0000256" key="1">
    <source>
        <dbReference type="ARBA" id="ARBA00004496"/>
    </source>
</evidence>
<dbReference type="PANTHER" id="PTHR28511:SF1">
    <property type="entry name" value="ENDONUCLEASE V"/>
    <property type="match status" value="1"/>
</dbReference>
<dbReference type="GO" id="GO:0003727">
    <property type="term" value="F:single-stranded RNA binding"/>
    <property type="evidence" value="ECO:0007669"/>
    <property type="project" value="TreeGrafter"/>
</dbReference>
<evidence type="ECO:0000313" key="6">
    <source>
        <dbReference type="EMBL" id="CCH47220.1"/>
    </source>
</evidence>